<feature type="repeat" description="ANK" evidence="3">
    <location>
        <begin position="2407"/>
        <end position="2430"/>
    </location>
</feature>
<dbReference type="InterPro" id="IPR051165">
    <property type="entry name" value="Multifunctional_ANK_Repeat"/>
</dbReference>
<evidence type="ECO:0000259" key="6">
    <source>
        <dbReference type="Pfam" id="PF13962"/>
    </source>
</evidence>
<keyword evidence="8" id="KW-1185">Reference proteome</keyword>
<evidence type="ECO:0000256" key="2">
    <source>
        <dbReference type="ARBA" id="ARBA00023043"/>
    </source>
</evidence>
<feature type="repeat" description="ANK" evidence="3">
    <location>
        <begin position="873"/>
        <end position="901"/>
    </location>
</feature>
<feature type="repeat" description="ANK" evidence="3">
    <location>
        <begin position="2072"/>
        <end position="2095"/>
    </location>
</feature>
<dbReference type="InterPro" id="IPR002110">
    <property type="entry name" value="Ankyrin_rpt"/>
</dbReference>
<dbReference type="Pfam" id="PF13962">
    <property type="entry name" value="PGG"/>
    <property type="match status" value="1"/>
</dbReference>
<evidence type="ECO:0000256" key="3">
    <source>
        <dbReference type="PROSITE-ProRule" id="PRU00023"/>
    </source>
</evidence>
<dbReference type="SMART" id="SM00248">
    <property type="entry name" value="ANK"/>
    <property type="match status" value="89"/>
</dbReference>
<dbReference type="SUPFAM" id="SSF48403">
    <property type="entry name" value="Ankyrin repeat"/>
    <property type="match status" value="13"/>
</dbReference>
<feature type="compositionally biased region" description="Polar residues" evidence="4">
    <location>
        <begin position="1"/>
        <end position="22"/>
    </location>
</feature>
<feature type="repeat" description="ANK" evidence="3">
    <location>
        <begin position="2184"/>
        <end position="2207"/>
    </location>
</feature>
<reference evidence="7" key="1">
    <citation type="submission" date="2024-03" db="EMBL/GenBank/DDBJ databases">
        <authorList>
            <consortium name="ELIXIR-Norway"/>
            <consortium name="Elixir Norway"/>
        </authorList>
    </citation>
    <scope>NUCLEOTIDE SEQUENCE</scope>
</reference>
<feature type="repeat" description="ANK" evidence="3">
    <location>
        <begin position="2855"/>
        <end position="2877"/>
    </location>
</feature>
<proteinExistence type="predicted"/>
<feature type="transmembrane region" description="Helical" evidence="5">
    <location>
        <begin position="3811"/>
        <end position="3830"/>
    </location>
</feature>
<organism evidence="7 8">
    <name type="scientific">Sphagnum jensenii</name>
    <dbReference type="NCBI Taxonomy" id="128206"/>
    <lineage>
        <taxon>Eukaryota</taxon>
        <taxon>Viridiplantae</taxon>
        <taxon>Streptophyta</taxon>
        <taxon>Embryophyta</taxon>
        <taxon>Bryophyta</taxon>
        <taxon>Sphagnophytina</taxon>
        <taxon>Sphagnopsida</taxon>
        <taxon>Sphagnales</taxon>
        <taxon>Sphagnaceae</taxon>
        <taxon>Sphagnum</taxon>
    </lineage>
</organism>
<protein>
    <recommendedName>
        <fullName evidence="6">PGG domain-containing protein</fullName>
    </recommendedName>
</protein>
<feature type="repeat" description="ANK" evidence="3">
    <location>
        <begin position="954"/>
        <end position="977"/>
    </location>
</feature>
<dbReference type="Pfam" id="PF12796">
    <property type="entry name" value="Ank_2"/>
    <property type="match status" value="30"/>
</dbReference>
<feature type="repeat" description="ANK" evidence="3">
    <location>
        <begin position="3555"/>
        <end position="3583"/>
    </location>
</feature>
<feature type="repeat" description="ANK" evidence="3">
    <location>
        <begin position="1738"/>
        <end position="1761"/>
    </location>
</feature>
<dbReference type="InterPro" id="IPR026961">
    <property type="entry name" value="PGG_dom"/>
</dbReference>
<dbReference type="InterPro" id="IPR036770">
    <property type="entry name" value="Ankyrin_rpt-contain_sf"/>
</dbReference>
<evidence type="ECO:0000256" key="5">
    <source>
        <dbReference type="SAM" id="Phobius"/>
    </source>
</evidence>
<dbReference type="PANTHER" id="PTHR24123:SF33">
    <property type="entry name" value="PROTEIN HOS4"/>
    <property type="match status" value="1"/>
</dbReference>
<feature type="transmembrane region" description="Helical" evidence="5">
    <location>
        <begin position="3736"/>
        <end position="3759"/>
    </location>
</feature>
<feature type="repeat" description="ANK" evidence="3">
    <location>
        <begin position="2519"/>
        <end position="2542"/>
    </location>
</feature>
<name>A0ABP1BUZ0_9BRYO</name>
<feature type="domain" description="PGG" evidence="6">
    <location>
        <begin position="3675"/>
        <end position="3803"/>
    </location>
</feature>
<dbReference type="Gene3D" id="1.25.40.20">
    <property type="entry name" value="Ankyrin repeat-containing domain"/>
    <property type="match status" value="27"/>
</dbReference>
<feature type="transmembrane region" description="Helical" evidence="5">
    <location>
        <begin position="3780"/>
        <end position="3805"/>
    </location>
</feature>
<dbReference type="EMBL" id="OZ023708">
    <property type="protein sequence ID" value="CAK9880153.1"/>
    <property type="molecule type" value="Genomic_DNA"/>
</dbReference>
<feature type="repeat" description="ANK" evidence="3">
    <location>
        <begin position="1178"/>
        <end position="1201"/>
    </location>
</feature>
<feature type="repeat" description="ANK" evidence="3">
    <location>
        <begin position="3444"/>
        <end position="3472"/>
    </location>
</feature>
<feature type="repeat" description="ANK" evidence="3">
    <location>
        <begin position="842"/>
        <end position="865"/>
    </location>
</feature>
<feature type="repeat" description="ANK" evidence="3">
    <location>
        <begin position="3524"/>
        <end position="3546"/>
    </location>
</feature>
<feature type="repeat" description="ANK" evidence="3">
    <location>
        <begin position="1850"/>
        <end position="1872"/>
    </location>
</feature>
<dbReference type="PANTHER" id="PTHR24123">
    <property type="entry name" value="ANKYRIN REPEAT-CONTAINING"/>
    <property type="match status" value="1"/>
</dbReference>
<keyword evidence="1" id="KW-0677">Repeat</keyword>
<dbReference type="PROSITE" id="PS50297">
    <property type="entry name" value="ANK_REP_REGION"/>
    <property type="match status" value="18"/>
</dbReference>
<gene>
    <name evidence="7" type="ORF">CSSPJE1EN2_LOCUS21642</name>
</gene>
<keyword evidence="5" id="KW-0812">Transmembrane</keyword>
<feature type="repeat" description="ANK" evidence="3">
    <location>
        <begin position="1961"/>
        <end position="1984"/>
    </location>
</feature>
<feature type="repeat" description="ANK" evidence="3">
    <location>
        <begin position="1512"/>
        <end position="1535"/>
    </location>
</feature>
<keyword evidence="2 3" id="KW-0040">ANK repeat</keyword>
<feature type="region of interest" description="Disordered" evidence="4">
    <location>
        <begin position="1"/>
        <end position="47"/>
    </location>
</feature>
<feature type="repeat" description="ANK" evidence="3">
    <location>
        <begin position="395"/>
        <end position="419"/>
    </location>
</feature>
<evidence type="ECO:0000256" key="1">
    <source>
        <dbReference type="ARBA" id="ARBA00022737"/>
    </source>
</evidence>
<keyword evidence="5" id="KW-1133">Transmembrane helix</keyword>
<feature type="repeat" description="ANK" evidence="3">
    <location>
        <begin position="2774"/>
        <end position="2802"/>
    </location>
</feature>
<evidence type="ECO:0000313" key="7">
    <source>
        <dbReference type="EMBL" id="CAK9880153.1"/>
    </source>
</evidence>
<dbReference type="PROSITE" id="PS50088">
    <property type="entry name" value="ANK_REPEAT"/>
    <property type="match status" value="21"/>
</dbReference>
<accession>A0ABP1BUZ0</accession>
<evidence type="ECO:0000256" key="4">
    <source>
        <dbReference type="SAM" id="MobiDB-lite"/>
    </source>
</evidence>
<sequence length="3864" mass="426424">MATSSQDTFKASSDGASGSNEVSILAGETYDEKLTPREDHGDVSDEHKITTCIPKEAREAASDPEEALLQAIRDQRSEDALRSYLNSIFEKIGDGADEAKNAKDGEIEELGVSPGLARRGRVYNKALGEAKEGSESETSLLRTLEIDEQLATCLRAGTSCRKIWCWAARYNMVNIAMALVRRNIALEDQNRAMALEDRNRAMALQDRKPDPLPEEVLAIAVEYGHVQLVERLTKLQHGVDVNKGRWDFPGAGGWTNAGAGTVPRRLTDDSHLNEYERHGFRFLVPICSAARMGNVEMVKTLSECDKTTEVEWALHWAAIMGHHHVVLELLNSEREVDVNKPFYSMTYPILRDPYSTSPHVFNPLHMASFYGHVSVVKALCEDRLRRLQANIASEGGVTAIQMAAEMGHVQIVKILLERSEVEIAWALHGAAKKGHRDVVEELLNSENEVHVNTLKQEILDDAQDRSSFGEEFNPLHLASIHGHANVVQALCEDKKRRLQVNIESKPTGVTTVQMAARMGHAQIVKILLQRPEVEIAWALHEAARNGHRGVVEELLNSGKEVLVNTLKHEILDDAQNRSSFGEEFNPLHLASIYGHASVVQALCEDRKRRLQANIQSKPTGMTAVQMAARMGHLQIVKILLQRPKVHITWALHEAARNGHCGVVEELLNSGKEVPINTLKQQILDDAQDRSSFGEEFNPLHLASIYGHASVVQALCEDKKGRLQVNIESKPVGVTAVQMAAQMGHVQIVKILLERPEVDIAWALHGAARNGHHDVVEELLNSERQCYLNTQKQEILDDAQNRSSFGEKLNPLHLASIYGHATVVQALCDDRKRRLRVNIQSEAGVTALQMAARIGHNQIVKILLQRPEVEIAWALHGAAKNGHRDVVEELLNSGKEVRVNTLKQEILDDAQNRSSFGEKFNPLHLASIYGHASVVQALCQDKKRRLQANIESKPAGMTAVQMAAQMGHVQIVKILLERPEVEIASALHGAARNGHRGVVEELLNSEKEVPVNTLKHEILDDAQNRSSFGEKFTPLHLASIYGHASVVRALCEDRKRRLQANIQSKPAGVTAVQMAAEMGHVPIVKILMERSEVEIAWALHGAARNGHHDVVEELLNSEKEVPVNTLKHEILDDAQDRSSFGEEVNPLHLASIYGHASVVQALCEDRKRRLQVNIESKPTGVTAVQMAARMGHLQIVKILLERPEVDIAWALHGAARNGHRDVVEELLNSGKEVRGNTLKQEILDDAQDISSFGEKLNSLHLASIYGHANVVQALCEDKKRRLQVNIESGAGVTAVQMAAEMGHAQIVKILLERPEVDIAWALHGAARNGHRGVVEELLNTGKEIPVNTLKHEILDDAQDRSSFGENFNPLHLASIYGHASVVQALCGDKKRRLEVNNKSDVGVTAVQMAARMGHVPIVKILLKRPEVDITWALHGAAKEGHRGVVEELLNSGKEVRVNTLKQEILDDAQNRSSLGEKFNPLHLASIYGHASVVQALCENRKRRLQVNIESKPAGMTAVQMAARMGHLQIVRILLQRPEVDIAWALHGAARNGHRGVVEELLNSGKEVRVNTLKHEILDDAQNRSSFGEKFTPLHLASIYGHASVVEALCEDMKRRLQVNIESKPTGVTSVQMAERMGHLQIVKILLERPEVDVAWALHAAARNGHRDVVEELLNSEKEVRVNTLKHEILDDAQNRSSFGEKFNPLHLASFYGHASVVQALCEDKKRRLQANIESKPAPAGVTAFQMAARMGHVQIVKILLQRPEVEIAWALHGAAKNGHHHVVEELLNSEKEVPINTLKHEILDDAQNRSSFGEKFNPLHLASIYGHANVVHALCEDKKRRLQVNIESKPTGVTAVQMAARMGHVQIVKILLEIPEVDVAWALHGAARNGHRGVVEELLNSGEEVPVNTLKQEVLDDAQDRSSFGEELNPLHLASIYGHASVVQALCEDKKRRLQVNIQSEAGVTALQMAAKMGHVQIMKILVERPEVEIAWALHGAARNGHRGVVEELLNSGKEVRVNTLNQEILDDAQNRSSFGEKFNPLHLASIYGHTSVVQALCEDRKRRLEVNNKSDAGVTAVQMAARMGHVQIVKILLERPEVEIAWALHAAAKNGHRGVVEKLLNSEKEVHVNALKQEILDDAQDRSSFGEEFNPLHLASVYGHASVVQALCEDNKRRLQVNIESKPAGVTAVQMAAEMGHVEIMKILLERPEVEIAWALHGAAKNGHHGVVEELLSSGKEVRVNTLKHEILDDAQNRSSFGEKFSPLHLASIYGHASVVQALCGDRKRRLEVNNKSDVGVRAIQMAVQMGHVPIVKILLETPEVEIAWALHGAAKNGHRGMVEELLNSKKEIRVNTLKHEILDDAQDRSSFGEEFNPLHLASIYGHASIVQALCEDKKRRLQVNIESKPVGMTAVQMAARMGHVQIVKILLQRPEVDITWALHGAARNGHRGMVEELLNSGKEVRVNTLKQEILDDAQDRSSFGEEFNPLHLASIYGHASVVEALCGDRKRRLQVNIESKPTGVTAVQMAARMGHAQIVKILLQRPEVDIAWAVHAAAKNGHHGVVEELLLSEKEVHVNTLKHEILDDAQNRSSFGEKFTPLHLASIYGHASVVQALCGDRKRRLQVNSESKLAGVTAVQMAAWIGDVQIVKILLERPEVDIAWALHAAAGNGHCDVVEELLNSEKEVPVNTLKQEILDDAQNRSSFGEKFTPLHLASIYGHANVVRALCDDRKRRLQVNIESKPTGVTAVQMVAEMGHVPIVKILMERSEVEIAWALHGAARNGHHDVVEELLNSGKEVPVNTLKHEILDDAQNRSSFGEKFNPLHLASIYGHANVVQALCEDKKRCLQVNIESKPTGVTAVQMAARMGHVQIVKILLEIPEVDVASALHGAARNGHRGVVEELLNSGKEVRVNTLKQEILDDAQDRSSFGEEFNPLHLASIYGHASVVQTLCEDNKRRLQVNIESKPAGVTAVQMAAEMGHVEIMKSLLERPEVEIAWALHGAAKNGHHGVVEELLNSGKEVRVNTLKHEILDDAQNRSSFGEKFSPLHLASISGHASVVQALCGDRKRRLEVNNKSDVGVTAIQMAVQMGHVLIVKILLETPEVEIAWALHGAAKNGHCGVVELLLNSEKEVFVNTLKQEILDDAQDRSSFGEEFNPLHLASIYGHASVVQALCEDRKRRLQVNIESKPAGVTAVQMAAEMGHVEIMKILLERPEVEIAWALHGAAKNGHHGVVEELLNSGKEVRVNTLKHEILDDAQNRSSFGEKFSPLHLASIYGHASVVQALCGDRKRRLEVNIKSDVGVRAIQMAVQMGHVPIVKILLETPEVEVAWALHGAAKNGHCGVVEELLNSEKEVFVNTLKREILDDGQDRSSFGEEFNPLHLASIYGHASVVQALCEDRKRRLQVNIESKPAGVTAVQMAAEMGHVPIVKILMERSKVEITWALHGAARNGHHGVVEELLNSGKEVDVNTLKQEILDDAQNRSSFGEKFNPLHLASIYGHASVVEALCGDRKRRLQVNIESDAGVTAVQMAAQMGHVQIVKILLEIPEVKIAWALHGAAKNGHRDVVEKLLNSGKEVDVNTLKLERLDDTQDRSSFGEEFNPLHLASIYRHVGVVQVLCEQKTLRANMESGAGMTAVQIAIRGGYAEIEKILLDRTDVQKHLDRLYRDRQVHVDAANAILVGATLIASVTFAAWLQPPLGYSEFYGSTSIDVGAPLPSGMYPSFVSVAGHPVLDIFWIFNSMSFLFAIATLMVGANAARPPRQGKYIGEVVQTLRTLLSLAYNLLTVSIGCVLGAFACAGFVVLPPVRRYTVTMGATLGIGLVVVLLSWTSSWRISSWRISSWISSKVLYVLKIIKECFCNNP</sequence>
<feature type="repeat" description="ANK" evidence="3">
    <location>
        <begin position="619"/>
        <end position="642"/>
    </location>
</feature>
<evidence type="ECO:0000313" key="8">
    <source>
        <dbReference type="Proteomes" id="UP001497522"/>
    </source>
</evidence>
<dbReference type="Proteomes" id="UP001497522">
    <property type="component" value="Chromosome 7"/>
</dbReference>
<feature type="compositionally biased region" description="Basic and acidic residues" evidence="4">
    <location>
        <begin position="30"/>
        <end position="47"/>
    </location>
</feature>
<keyword evidence="5" id="KW-0472">Membrane</keyword>
<feature type="repeat" description="ANK" evidence="3">
    <location>
        <begin position="2882"/>
        <end position="2914"/>
    </location>
</feature>
<feature type="repeat" description="ANK" evidence="3">
    <location>
        <begin position="3190"/>
        <end position="3213"/>
    </location>
</feature>